<dbReference type="PROSITE" id="PS00652">
    <property type="entry name" value="TNFR_NGFR_1"/>
    <property type="match status" value="1"/>
</dbReference>
<dbReference type="GeneID" id="7824681"/>
<evidence type="ECO:0000256" key="4">
    <source>
        <dbReference type="SAM" id="Coils"/>
    </source>
</evidence>
<dbReference type="InterPro" id="IPR001368">
    <property type="entry name" value="TNFR/NGFR_Cys_rich_reg"/>
</dbReference>
<feature type="transmembrane region" description="Helical" evidence="5">
    <location>
        <begin position="1050"/>
        <end position="1075"/>
    </location>
</feature>
<accession>Q22KE0</accession>
<dbReference type="Proteomes" id="UP000009168">
    <property type="component" value="Unassembled WGS sequence"/>
</dbReference>
<keyword evidence="5 8" id="KW-0812">Transmembrane</keyword>
<dbReference type="RefSeq" id="XP_001033522.2">
    <property type="nucleotide sequence ID" value="XM_001033522.2"/>
</dbReference>
<dbReference type="PANTHER" id="PTHR38934:SF6">
    <property type="entry name" value="CHROMOSOME UNDETERMINED SCAFFOLD_176, WHOLE GENOME SHOTGUN SEQUENCE"/>
    <property type="match status" value="1"/>
</dbReference>
<dbReference type="Gene3D" id="2.10.220.10">
    <property type="entry name" value="Hormone Receptor, Insulin-like Growth Factor Receptor 1, Chain A, domain 2"/>
    <property type="match status" value="5"/>
</dbReference>
<keyword evidence="2" id="KW-0677">Repeat</keyword>
<organism evidence="8 9">
    <name type="scientific">Tetrahymena thermophila (strain SB210)</name>
    <dbReference type="NCBI Taxonomy" id="312017"/>
    <lineage>
        <taxon>Eukaryota</taxon>
        <taxon>Sar</taxon>
        <taxon>Alveolata</taxon>
        <taxon>Ciliophora</taxon>
        <taxon>Intramacronucleata</taxon>
        <taxon>Oligohymenophorea</taxon>
        <taxon>Hymenostomatida</taxon>
        <taxon>Tetrahymenina</taxon>
        <taxon>Tetrahymenidae</taxon>
        <taxon>Tetrahymena</taxon>
    </lineage>
</organism>
<evidence type="ECO:0000256" key="3">
    <source>
        <dbReference type="ARBA" id="ARBA00023157"/>
    </source>
</evidence>
<dbReference type="InterPro" id="IPR000742">
    <property type="entry name" value="EGF"/>
</dbReference>
<name>Q22KE0_TETTS</name>
<feature type="coiled-coil region" evidence="4">
    <location>
        <begin position="1636"/>
        <end position="1663"/>
    </location>
</feature>
<reference evidence="9" key="1">
    <citation type="journal article" date="2006" name="PLoS Biol.">
        <title>Macronuclear genome sequence of the ciliate Tetrahymena thermophila, a model eukaryote.</title>
        <authorList>
            <person name="Eisen J.A."/>
            <person name="Coyne R.S."/>
            <person name="Wu M."/>
            <person name="Wu D."/>
            <person name="Thiagarajan M."/>
            <person name="Wortman J.R."/>
            <person name="Badger J.H."/>
            <person name="Ren Q."/>
            <person name="Amedeo P."/>
            <person name="Jones K.M."/>
            <person name="Tallon L.J."/>
            <person name="Delcher A.L."/>
            <person name="Salzberg S.L."/>
            <person name="Silva J.C."/>
            <person name="Haas B.J."/>
            <person name="Majoros W.H."/>
            <person name="Farzad M."/>
            <person name="Carlton J.M."/>
            <person name="Smith R.K. Jr."/>
            <person name="Garg J."/>
            <person name="Pearlman R.E."/>
            <person name="Karrer K.M."/>
            <person name="Sun L."/>
            <person name="Manning G."/>
            <person name="Elde N.C."/>
            <person name="Turkewitz A.P."/>
            <person name="Asai D.J."/>
            <person name="Wilkes D.E."/>
            <person name="Wang Y."/>
            <person name="Cai H."/>
            <person name="Collins K."/>
            <person name="Stewart B.A."/>
            <person name="Lee S.R."/>
            <person name="Wilamowska K."/>
            <person name="Weinberg Z."/>
            <person name="Ruzzo W.L."/>
            <person name="Wloga D."/>
            <person name="Gaertig J."/>
            <person name="Frankel J."/>
            <person name="Tsao C.-C."/>
            <person name="Gorovsky M.A."/>
            <person name="Keeling P.J."/>
            <person name="Waller R.F."/>
            <person name="Patron N.J."/>
            <person name="Cherry J.M."/>
            <person name="Stover N.A."/>
            <person name="Krieger C.J."/>
            <person name="del Toro C."/>
            <person name="Ryder H.F."/>
            <person name="Williamson S.C."/>
            <person name="Barbeau R.A."/>
            <person name="Hamilton E.P."/>
            <person name="Orias E."/>
        </authorList>
    </citation>
    <scope>NUCLEOTIDE SEQUENCE [LARGE SCALE GENOMIC DNA]</scope>
    <source>
        <strain evidence="9">SB210</strain>
    </source>
</reference>
<sequence>MSLLFISVITFLIKYTISQVQILNETFKQLTYDDNLANTENYWVSQPPFSEGGISYQCLKSLEFQPQLLLMGPNQQLTKVFNALSLTKGKYFYKFNVTLNLLLIDMNRSSFSLSLTFNGKSVTFPQQGQSSYTSNSKDFYCYEALTYLIPCSDYCFGQKYDSQISISNMFSGYQDNIQIQLSSNAINDEQVGIISLQIEAYLCDPNCLKCQNSPTQCIQCQNSSQAIDFEQQNCVDSCPSGYYQTNDASYPLQQVCKKCEVQNCEQCTSGMTCFKCSDGYYFDGSQCSQCDSLCGTCSTSASLCLTCSDGYYMATGSICTPCPTGCSSCSSNTYCSSCNDGYYQLKVDSQTATCNPCLQNCKSCTDNTSCKECFQNKYLYNNDISKNYYYQCVTDCGNNQFISNDNSKCIKFQDSNCINASPSQGCQNGNCNFPQYSNFQKECVQSCQDGFYKGFKDPSQTFTQCYKCPQGNQKCSSQNYSIQCENGYYLQHVSTQQQNCLQCEQNCDSCTNGVSCKKCSKNYNLDGATCVQECSGSQYSQDQICKNCPIQNCLKCKDNKVCVKCKPGYDIVNGICEISCTDGQFRSLKTLKCTSCLSGCKVCTSLIGCQECFPRYFGQQTCSKCDQSCYNCQGLSPNQCTSCDPQSNLFLYQNQCIPKCPNGYFNDTSSMSCVPCNDPNCKVCDKGTNTCSLCSDPDLYLVDNQTCSSTCQQDHQNFTKNNIKQCLKLSCPTGYYQVEDKCKEICGDGLNFGEYQCDDGNNLNGDGCSSICGIEYLFVCHKESNHGKSICYLPLSYKASSQNKNQVILQFLTDVQVTQDFIKYLKISLEGLKSSAYTYALSNSKQSNMIKIEFQFNIQVQNTITTIIQNGQIQNVEELTLTKSPKGSYILDAATQTVQMNTEYVAQESQKQAAQSIQATSKAISTTVIASLVPITLSGGITLVASIIDIAQIIKLHKYLDIEFPVNLELYFTVFEDFSFPFVTNFFEYAIPEHYEKPTFEVFEQKDLQALFIKNAGQHYTLFIFTAAVHLLLKLIGIKFKMIGKFVDKLFIYAIYHEVVMSVYLELVFNILLQFTNMSVEKPVDYLNLTVMMLTIIFVLPIPFAAAYLMKKHFHRLKEKDIEEKFGSLYEGLKHEYICMIYFIILHFRKILISLLIIYFYQVTIVQCAILSIMPLLLLAFVIKKQPFQHKKENIKMIIQEICFSICCFLFIGLKSMDGSLEENRIQISWAIITFFTIILLLHFYFSMREIYYVILKKPTQFIFVIIVKFCQKLRNQPKKVSPQSTISSKKDNQDQIFEKQNLQKSIISCNNSYSKKSSIEQQLNINNQEYKKNYSKEDAASIENYCMIDQAKQKTANIISNNQISCQDFSQVNTFRELQFQMAEDAAQKIENLVQDAPQKIENLVQDAPQKIENFIQIPFGRRIPRAFTYKNLFKNQESGFQSPNTNRNSTRFTEFPSTLLAQQSSCDVSFSNKILANNNQPLIDSPSDSARQIYKSKYSNIIYLNNSPKKNQDSEKIIENEDDFNNTNQIQIQKYIRRQENKQNSFLKIQNSNVNTNNQKIQQIETVPYQIQQEQNSKEFKHDTLQDLQIQDLQQQKNSDDDNTIQQQIKSGLVIKSLKRISVQENNLQQSNSIENQNLEYKDQSEKITSLEKLNQKMNLNKDNQSIKLAEEDDFDQNFSIIQSSKSIFFRSKNQSQTGVVTSGYSKFHQKGKNNTILVGQQ</sequence>
<proteinExistence type="predicted"/>
<dbReference type="SMART" id="SM00181">
    <property type="entry name" value="EGF"/>
    <property type="match status" value="5"/>
</dbReference>
<dbReference type="OrthoDB" id="298982at2759"/>
<feature type="transmembrane region" description="Helical" evidence="5">
    <location>
        <begin position="1020"/>
        <end position="1038"/>
    </location>
</feature>
<dbReference type="KEGG" id="tet:TTHERM_00313410"/>
<dbReference type="PANTHER" id="PTHR38934">
    <property type="entry name" value="HYPHALLY REGULATED CELL WALL PROTEIN 1"/>
    <property type="match status" value="1"/>
</dbReference>
<feature type="transmembrane region" description="Helical" evidence="5">
    <location>
        <begin position="1164"/>
        <end position="1183"/>
    </location>
</feature>
<keyword evidence="3" id="KW-1015">Disulfide bond</keyword>
<dbReference type="Pfam" id="PF13948">
    <property type="entry name" value="DUF4215"/>
    <property type="match status" value="1"/>
</dbReference>
<evidence type="ECO:0000313" key="9">
    <source>
        <dbReference type="Proteomes" id="UP000009168"/>
    </source>
</evidence>
<keyword evidence="5" id="KW-1133">Transmembrane helix</keyword>
<dbReference type="HOGENOM" id="CLU_241963_0_0_1"/>
<evidence type="ECO:0000256" key="5">
    <source>
        <dbReference type="SAM" id="Phobius"/>
    </source>
</evidence>
<keyword evidence="1 6" id="KW-0732">Signal</keyword>
<dbReference type="InterPro" id="IPR009030">
    <property type="entry name" value="Growth_fac_rcpt_cys_sf"/>
</dbReference>
<feature type="chain" id="PRO_5004201044" evidence="6">
    <location>
        <begin position="19"/>
        <end position="1724"/>
    </location>
</feature>
<dbReference type="SMART" id="SM00261">
    <property type="entry name" value="FU"/>
    <property type="match status" value="8"/>
</dbReference>
<evidence type="ECO:0000256" key="6">
    <source>
        <dbReference type="SAM" id="SignalP"/>
    </source>
</evidence>
<evidence type="ECO:0000313" key="8">
    <source>
        <dbReference type="EMBL" id="EAR85859.2"/>
    </source>
</evidence>
<keyword evidence="9" id="KW-1185">Reference proteome</keyword>
<dbReference type="InParanoid" id="Q22KE0"/>
<feature type="transmembrane region" description="Helical" evidence="5">
    <location>
        <begin position="1195"/>
        <end position="1214"/>
    </location>
</feature>
<dbReference type="eggNOG" id="KOG3525">
    <property type="taxonomic scope" value="Eukaryota"/>
</dbReference>
<feature type="domain" description="TNFR-Cys" evidence="7">
    <location>
        <begin position="580"/>
        <end position="622"/>
    </location>
</feature>
<dbReference type="CDD" id="cd00064">
    <property type="entry name" value="FU"/>
    <property type="match status" value="3"/>
</dbReference>
<evidence type="ECO:0000256" key="1">
    <source>
        <dbReference type="ARBA" id="ARBA00022729"/>
    </source>
</evidence>
<keyword evidence="4" id="KW-0175">Coiled coil</keyword>
<keyword evidence="5" id="KW-0472">Membrane</keyword>
<feature type="signal peptide" evidence="6">
    <location>
        <begin position="1"/>
        <end position="18"/>
    </location>
</feature>
<dbReference type="InterPro" id="IPR011936">
    <property type="entry name" value="Myxo_disulph_rpt"/>
</dbReference>
<protein>
    <submittedName>
        <fullName evidence="8">Transmembrane protein, putative</fullName>
    </submittedName>
</protein>
<feature type="transmembrane region" description="Helical" evidence="5">
    <location>
        <begin position="1087"/>
        <end position="1110"/>
    </location>
</feature>
<evidence type="ECO:0000259" key="7">
    <source>
        <dbReference type="PROSITE" id="PS00652"/>
    </source>
</evidence>
<feature type="transmembrane region" description="Helical" evidence="5">
    <location>
        <begin position="1226"/>
        <end position="1248"/>
    </location>
</feature>
<dbReference type="InterPro" id="IPR006212">
    <property type="entry name" value="Furin_repeat"/>
</dbReference>
<evidence type="ECO:0000256" key="2">
    <source>
        <dbReference type="ARBA" id="ARBA00022737"/>
    </source>
</evidence>
<dbReference type="SUPFAM" id="SSF57184">
    <property type="entry name" value="Growth factor receptor domain"/>
    <property type="match status" value="4"/>
</dbReference>
<gene>
    <name evidence="8" type="ORF">TTHERM_00313410</name>
</gene>
<dbReference type="EMBL" id="GG662498">
    <property type="protein sequence ID" value="EAR85859.2"/>
    <property type="molecule type" value="Genomic_DNA"/>
</dbReference>